<accession>A0AC34RBD3</accession>
<reference evidence="2" key="1">
    <citation type="submission" date="2022-11" db="UniProtKB">
        <authorList>
            <consortium name="WormBaseParasite"/>
        </authorList>
    </citation>
    <scope>IDENTIFICATION</scope>
</reference>
<dbReference type="Proteomes" id="UP000887576">
    <property type="component" value="Unplaced"/>
</dbReference>
<name>A0AC34RBD3_9BILA</name>
<evidence type="ECO:0000313" key="2">
    <source>
        <dbReference type="WBParaSite" id="JU765_v2.g5156.t1"/>
    </source>
</evidence>
<evidence type="ECO:0000313" key="1">
    <source>
        <dbReference type="Proteomes" id="UP000887576"/>
    </source>
</evidence>
<proteinExistence type="predicted"/>
<sequence>MLSVEDVTFPNKMLLHSRSQERVLTNKSDIGWKEMTLRIFLEVLDVLIVALRIITFGFIQDKNYRKFKSKKDRFLNPVHLYPELYKDVFVDSLHQVKKDEARNPFAYFMLIGKEALPAFVELLQKSVELNFCNSNSIKLQLDEKVSVIFRNQPFCVGLVKMTIPFITKVCFNDCGNDEAYFLFFETLSKEQKQENLTIVGLKHVNKLIVDGLQKLNDKGVSVNLENSSKEVLTALPKLKLNSLKIQNLREWIDFL</sequence>
<dbReference type="WBParaSite" id="JU765_v2.g5156.t1">
    <property type="protein sequence ID" value="JU765_v2.g5156.t1"/>
    <property type="gene ID" value="JU765_v2.g5156"/>
</dbReference>
<protein>
    <submittedName>
        <fullName evidence="2">Uncharacterized protein</fullName>
    </submittedName>
</protein>
<organism evidence="1 2">
    <name type="scientific">Panagrolaimus sp. JU765</name>
    <dbReference type="NCBI Taxonomy" id="591449"/>
    <lineage>
        <taxon>Eukaryota</taxon>
        <taxon>Metazoa</taxon>
        <taxon>Ecdysozoa</taxon>
        <taxon>Nematoda</taxon>
        <taxon>Chromadorea</taxon>
        <taxon>Rhabditida</taxon>
        <taxon>Tylenchina</taxon>
        <taxon>Panagrolaimomorpha</taxon>
        <taxon>Panagrolaimoidea</taxon>
        <taxon>Panagrolaimidae</taxon>
        <taxon>Panagrolaimus</taxon>
    </lineage>
</organism>